<name>A0A6J0U7X1_9SAUR</name>
<keyword evidence="3" id="KW-0156">Chromatin regulator</keyword>
<dbReference type="GO" id="GO:0003682">
    <property type="term" value="F:chromatin binding"/>
    <property type="evidence" value="ECO:0007669"/>
    <property type="project" value="TreeGrafter"/>
</dbReference>
<keyword evidence="4" id="KW-0539">Nucleus</keyword>
<feature type="compositionally biased region" description="Acidic residues" evidence="5">
    <location>
        <begin position="263"/>
        <end position="274"/>
    </location>
</feature>
<dbReference type="PANTHER" id="PTHR36292">
    <property type="entry name" value="UPF0575 PROTEIN C19ORF67"/>
    <property type="match status" value="1"/>
</dbReference>
<dbReference type="CTD" id="90378"/>
<evidence type="ECO:0000256" key="3">
    <source>
        <dbReference type="ARBA" id="ARBA00022853"/>
    </source>
</evidence>
<dbReference type="GeneID" id="110082672"/>
<accession>A0A6J0U7X1</accession>
<evidence type="ECO:0000256" key="4">
    <source>
        <dbReference type="ARBA" id="ARBA00023242"/>
    </source>
</evidence>
<dbReference type="PANTHER" id="PTHR36292:SF2">
    <property type="entry name" value="STERILE ALPHA MOTIF DOMAIN-CONTAINING PROTEIN 1"/>
    <property type="match status" value="1"/>
</dbReference>
<dbReference type="SUPFAM" id="SSF47769">
    <property type="entry name" value="SAM/Pointed domain"/>
    <property type="match status" value="1"/>
</dbReference>
<evidence type="ECO:0000313" key="9">
    <source>
        <dbReference type="RefSeq" id="XP_020656063.2"/>
    </source>
</evidence>
<proteinExistence type="predicted"/>
<dbReference type="CDD" id="cd09583">
    <property type="entry name" value="SAM_Atherin-like"/>
    <property type="match status" value="1"/>
</dbReference>
<dbReference type="Pfam" id="PF21524">
    <property type="entry name" value="SAMD1_WH"/>
    <property type="match status" value="1"/>
</dbReference>
<feature type="compositionally biased region" description="Basic and acidic residues" evidence="5">
    <location>
        <begin position="323"/>
        <end position="351"/>
    </location>
</feature>
<dbReference type="GO" id="GO:0045892">
    <property type="term" value="P:negative regulation of DNA-templated transcription"/>
    <property type="evidence" value="ECO:0007669"/>
    <property type="project" value="TreeGrafter"/>
</dbReference>
<dbReference type="SUPFAM" id="SSF101447">
    <property type="entry name" value="Formin homology 2 domain (FH2 domain)"/>
    <property type="match status" value="1"/>
</dbReference>
<protein>
    <submittedName>
        <fullName evidence="9">Sterile alpha motif domain-containing protein 1</fullName>
    </submittedName>
</protein>
<feature type="compositionally biased region" description="Gly residues" evidence="5">
    <location>
        <begin position="188"/>
        <end position="199"/>
    </location>
</feature>
<feature type="region of interest" description="Disordered" evidence="5">
    <location>
        <begin position="71"/>
        <end position="408"/>
    </location>
</feature>
<dbReference type="Pfam" id="PF24971">
    <property type="entry name" value="SAMD1_SHD"/>
    <property type="match status" value="1"/>
</dbReference>
<feature type="compositionally biased region" description="Pro residues" evidence="5">
    <location>
        <begin position="137"/>
        <end position="157"/>
    </location>
</feature>
<dbReference type="InterPro" id="IPR056983">
    <property type="entry name" value="SAMD1-like_SHD"/>
</dbReference>
<reference evidence="8" key="1">
    <citation type="submission" date="2025-05" db="UniProtKB">
        <authorList>
            <consortium name="RefSeq"/>
        </authorList>
    </citation>
    <scope>NUCLEOTIDE SEQUENCE [LARGE SCALE GENOMIC DNA]</scope>
</reference>
<feature type="compositionally biased region" description="Gly residues" evidence="5">
    <location>
        <begin position="218"/>
        <end position="229"/>
    </location>
</feature>
<dbReference type="Gene3D" id="1.10.150.50">
    <property type="entry name" value="Transcription Factor, Ets-1"/>
    <property type="match status" value="1"/>
</dbReference>
<dbReference type="GO" id="GO:0005634">
    <property type="term" value="C:nucleus"/>
    <property type="evidence" value="ECO:0007669"/>
    <property type="project" value="TreeGrafter"/>
</dbReference>
<reference evidence="9" key="2">
    <citation type="submission" date="2025-08" db="UniProtKB">
        <authorList>
            <consortium name="RefSeq"/>
        </authorList>
    </citation>
    <scope>IDENTIFICATION</scope>
</reference>
<gene>
    <name evidence="9" type="primary">SAMD1</name>
</gene>
<feature type="domain" description="SAMD1-like winged helix (WH)" evidence="7">
    <location>
        <begin position="8"/>
        <end position="84"/>
    </location>
</feature>
<sequence length="500" mass="53401">MAGPPPPPPGQEAPRYQEWILDTIDSLRSRKARPDLERICRMVRRRHGPEPERTRAELEKLIQQRAVLRVSYKGSISYRNAARVQPPRRGGAPAASPAAPQRPARTSPPSAPAAAAAAATATPRSSHRAAAPRAEPAAPPPAPPPPPPPPLPPPPPRRTGRERPPPPPPPAQEESSPVSLREIVRYLGGDGAAPGGGRVTRGRAQGLLQEERLEKTRLGGGGGGGGGSSGNNVALPRAERGAQARAPNARAYRNKKAGKEVKGEEEEEDEEDEVSTMSEGSEVAQDFEASNYGRPGIGQLNGDCKDSKHGGKEIPQPSGALARDLRSLEEEQSLRKGSERPPHPEGNEQCHAKASWPGESACHRLGGSKKDGSTYQQPDRAVSPAVAGAEPSVPSSPGRPGIQADGRPFSCTSVKEKPSDPVEWTVADVVDYFTEAGFPEQASAFQDQEIDGKSLLLMQRTDVLTGLSIRLGPALKIYEYHIKVLQQCHFEEDEGDSFMG</sequence>
<dbReference type="SMART" id="SM00454">
    <property type="entry name" value="SAM"/>
    <property type="match status" value="1"/>
</dbReference>
<dbReference type="PROSITE" id="PS52014">
    <property type="entry name" value="SAMD1_WH"/>
    <property type="match status" value="1"/>
</dbReference>
<dbReference type="InterPro" id="IPR048589">
    <property type="entry name" value="SAMD1-like_WH"/>
</dbReference>
<dbReference type="AlphaFoldDB" id="A0A6J0U7X1"/>
<dbReference type="Pfam" id="PF00536">
    <property type="entry name" value="SAM_1"/>
    <property type="match status" value="1"/>
</dbReference>
<keyword evidence="2" id="KW-0597">Phosphoprotein</keyword>
<organism evidence="8 9">
    <name type="scientific">Pogona vitticeps</name>
    <name type="common">central bearded dragon</name>
    <dbReference type="NCBI Taxonomy" id="103695"/>
    <lineage>
        <taxon>Eukaryota</taxon>
        <taxon>Metazoa</taxon>
        <taxon>Chordata</taxon>
        <taxon>Craniata</taxon>
        <taxon>Vertebrata</taxon>
        <taxon>Euteleostomi</taxon>
        <taxon>Lepidosauria</taxon>
        <taxon>Squamata</taxon>
        <taxon>Bifurcata</taxon>
        <taxon>Unidentata</taxon>
        <taxon>Episquamata</taxon>
        <taxon>Toxicofera</taxon>
        <taxon>Iguania</taxon>
        <taxon>Acrodonta</taxon>
        <taxon>Agamidae</taxon>
        <taxon>Amphibolurinae</taxon>
        <taxon>Pogona</taxon>
    </lineage>
</organism>
<evidence type="ECO:0000256" key="2">
    <source>
        <dbReference type="ARBA" id="ARBA00022553"/>
    </source>
</evidence>
<comment type="subcellular location">
    <subcellularLocation>
        <location evidence="1">Nucleus</location>
    </subcellularLocation>
</comment>
<keyword evidence="8" id="KW-1185">Reference proteome</keyword>
<feature type="compositionally biased region" description="Basic and acidic residues" evidence="5">
    <location>
        <begin position="303"/>
        <end position="312"/>
    </location>
</feature>
<dbReference type="PROSITE" id="PS50105">
    <property type="entry name" value="SAM_DOMAIN"/>
    <property type="match status" value="1"/>
</dbReference>
<evidence type="ECO:0000256" key="1">
    <source>
        <dbReference type="ARBA" id="ARBA00004123"/>
    </source>
</evidence>
<feature type="compositionally biased region" description="Low complexity" evidence="5">
    <location>
        <begin position="81"/>
        <end position="136"/>
    </location>
</feature>
<dbReference type="InterPro" id="IPR001660">
    <property type="entry name" value="SAM"/>
</dbReference>
<evidence type="ECO:0000256" key="5">
    <source>
        <dbReference type="SAM" id="MobiDB-lite"/>
    </source>
</evidence>
<evidence type="ECO:0000259" key="7">
    <source>
        <dbReference type="PROSITE" id="PS52014"/>
    </source>
</evidence>
<feature type="domain" description="SAM" evidence="6">
    <location>
        <begin position="424"/>
        <end position="472"/>
    </location>
</feature>
<dbReference type="GO" id="GO:0042393">
    <property type="term" value="F:histone binding"/>
    <property type="evidence" value="ECO:0007669"/>
    <property type="project" value="TreeGrafter"/>
</dbReference>
<dbReference type="RefSeq" id="XP_020656063.2">
    <property type="nucleotide sequence ID" value="XM_020800404.2"/>
</dbReference>
<dbReference type="InParanoid" id="A0A6J0U7X1"/>
<dbReference type="KEGG" id="pvt:110082672"/>
<dbReference type="Proteomes" id="UP001652642">
    <property type="component" value="Chromosome 2"/>
</dbReference>
<evidence type="ECO:0000313" key="8">
    <source>
        <dbReference type="Proteomes" id="UP001652642"/>
    </source>
</evidence>
<dbReference type="OrthoDB" id="10004495at2759"/>
<evidence type="ECO:0000259" key="6">
    <source>
        <dbReference type="PROSITE" id="PS50105"/>
    </source>
</evidence>
<dbReference type="InterPro" id="IPR013761">
    <property type="entry name" value="SAM/pointed_sf"/>
</dbReference>